<protein>
    <submittedName>
        <fullName evidence="2">Uncharacterized protein</fullName>
    </submittedName>
</protein>
<organism evidence="2 3">
    <name type="scientific">Onchocerca flexuosa</name>
    <dbReference type="NCBI Taxonomy" id="387005"/>
    <lineage>
        <taxon>Eukaryota</taxon>
        <taxon>Metazoa</taxon>
        <taxon>Ecdysozoa</taxon>
        <taxon>Nematoda</taxon>
        <taxon>Chromadorea</taxon>
        <taxon>Rhabditida</taxon>
        <taxon>Spirurina</taxon>
        <taxon>Spiruromorpha</taxon>
        <taxon>Filarioidea</taxon>
        <taxon>Onchocercidae</taxon>
        <taxon>Onchocerca</taxon>
    </lineage>
</organism>
<dbReference type="EMBL" id="KZ270049">
    <property type="protein sequence ID" value="OZC06985.1"/>
    <property type="molecule type" value="Genomic_DNA"/>
</dbReference>
<name>A0A238BQN4_9BILA</name>
<feature type="compositionally biased region" description="Low complexity" evidence="1">
    <location>
        <begin position="51"/>
        <end position="63"/>
    </location>
</feature>
<dbReference type="OrthoDB" id="5847355at2759"/>
<feature type="region of interest" description="Disordered" evidence="1">
    <location>
        <begin position="28"/>
        <end position="78"/>
    </location>
</feature>
<sequence>MYSKLSPMPSTPSPSTFYRNLWRLTERNKKRKKGGLTNSHSNSDEAVSDHSSASQQQQQQQQSIELSTETRDVLPPKGKAVENLKVYTYFI</sequence>
<evidence type="ECO:0000256" key="1">
    <source>
        <dbReference type="SAM" id="MobiDB-lite"/>
    </source>
</evidence>
<gene>
    <name evidence="2" type="ORF">X798_06030</name>
</gene>
<evidence type="ECO:0000313" key="2">
    <source>
        <dbReference type="EMBL" id="OZC06985.1"/>
    </source>
</evidence>
<dbReference type="AlphaFoldDB" id="A0A238BQN4"/>
<keyword evidence="3" id="KW-1185">Reference proteome</keyword>
<reference evidence="2 3" key="1">
    <citation type="submission" date="2015-12" db="EMBL/GenBank/DDBJ databases">
        <title>Draft genome of the nematode, Onchocerca flexuosa.</title>
        <authorList>
            <person name="Mitreva M."/>
        </authorList>
    </citation>
    <scope>NUCLEOTIDE SEQUENCE [LARGE SCALE GENOMIC DNA]</scope>
    <source>
        <strain evidence="2">Red Deer</strain>
    </source>
</reference>
<evidence type="ECO:0000313" key="3">
    <source>
        <dbReference type="Proteomes" id="UP000242913"/>
    </source>
</evidence>
<feature type="compositionally biased region" description="Basic and acidic residues" evidence="1">
    <location>
        <begin position="68"/>
        <end position="78"/>
    </location>
</feature>
<dbReference type="Proteomes" id="UP000242913">
    <property type="component" value="Unassembled WGS sequence"/>
</dbReference>
<accession>A0A238BQN4</accession>
<feature type="compositionally biased region" description="Polar residues" evidence="1">
    <location>
        <begin position="36"/>
        <end position="45"/>
    </location>
</feature>
<proteinExistence type="predicted"/>